<dbReference type="EMBL" id="WMEX01000001">
    <property type="protein sequence ID" value="MYL25521.1"/>
    <property type="molecule type" value="Genomic_DNA"/>
</dbReference>
<accession>A0A9X4Y925</accession>
<dbReference type="Pfam" id="PF06980">
    <property type="entry name" value="DUF1302"/>
    <property type="match status" value="1"/>
</dbReference>
<feature type="chain" id="PRO_5040775174" evidence="2">
    <location>
        <begin position="31"/>
        <end position="646"/>
    </location>
</feature>
<evidence type="ECO:0000313" key="3">
    <source>
        <dbReference type="EMBL" id="MYL25521.1"/>
    </source>
</evidence>
<dbReference type="InterPro" id="IPR010727">
    <property type="entry name" value="DUF1302"/>
</dbReference>
<dbReference type="RefSeq" id="WP_160897934.1">
    <property type="nucleotide sequence ID" value="NZ_WMEX01000001.1"/>
</dbReference>
<proteinExistence type="predicted"/>
<sequence length="646" mass="70716">MTKRTQQWQKRARLPLAVAIAAGMSAPAGAFTFNYGEVEGAFDTSLTAAAGWRVESQNKDLIGQGNLGIPAGSTTGASTTNYDDGNQNFESGDTYSERVSGTSELYMNYAPRGEYLSSVGTFVRGRYWYDFKTKDDDFEYPLSEGGKDDASGGEFLDAYVWTDWNVGEVPVTVRYGNQVINWGESTFIQGGINATNPINVSAIRAPGAEIRDALLPVEALYTSIGLTQNITVEAYAQFDWDETRLEDCGTFFSTNDFTANDCGPIYPSGAVSQKNFPDSGPQVINRIANNEPDGDDQFGVALRWYSPELGNTEFGLYHVRYDSRLPYISGKLRTQQEIQAGSILPDYYADYPEDIKLFGISMNTNVPGGWSIGAEYSFRENMPLQWNAFDLLNGGITPAVQGQLAQQAQTFAANGQNALAAEYQQAAQDAAKVSKLYEQRLQEAGGQAPLGETIRGHDRHKVSQAQATFIKFFDRVLGASRLSFVGEVGMTYVHDLPSKSEARYGRSGIYGVSDYEEGAFACDSPTIDVTGSPENSFYNINPSNCTNDGFVSDFSWGYRMRGTLTYNNAFMGATLKPSLSWSHDVNGYAPAPGGAFNEGNKAVGLGLAAEYRNNYEAAINYTNYFGGDYNTREDRDNITASVTYSF</sequence>
<dbReference type="OrthoDB" id="7000272at2"/>
<feature type="signal peptide" evidence="2">
    <location>
        <begin position="1"/>
        <end position="30"/>
    </location>
</feature>
<keyword evidence="4" id="KW-1185">Reference proteome</keyword>
<evidence type="ECO:0000313" key="4">
    <source>
        <dbReference type="Proteomes" id="UP000460751"/>
    </source>
</evidence>
<dbReference type="Proteomes" id="UP000460751">
    <property type="component" value="Unassembled WGS sequence"/>
</dbReference>
<comment type="caution">
    <text evidence="3">The sequence shown here is derived from an EMBL/GenBank/DDBJ whole genome shotgun (WGS) entry which is preliminary data.</text>
</comment>
<evidence type="ECO:0000256" key="1">
    <source>
        <dbReference type="SAM" id="MobiDB-lite"/>
    </source>
</evidence>
<organism evidence="3 4">
    <name type="scientific">Vreelandella halophila</name>
    <dbReference type="NCBI Taxonomy" id="86177"/>
    <lineage>
        <taxon>Bacteria</taxon>
        <taxon>Pseudomonadati</taxon>
        <taxon>Pseudomonadota</taxon>
        <taxon>Gammaproteobacteria</taxon>
        <taxon>Oceanospirillales</taxon>
        <taxon>Halomonadaceae</taxon>
        <taxon>Vreelandella</taxon>
    </lineage>
</organism>
<reference evidence="3 4" key="1">
    <citation type="submission" date="2019-11" db="EMBL/GenBank/DDBJ databases">
        <title>Genome sequences of 17 halophilic strains isolated from different environments.</title>
        <authorList>
            <person name="Furrow R.E."/>
        </authorList>
    </citation>
    <scope>NUCLEOTIDE SEQUENCE [LARGE SCALE GENOMIC DNA]</scope>
    <source>
        <strain evidence="3 4">22507_15_FS</strain>
    </source>
</reference>
<feature type="region of interest" description="Disordered" evidence="1">
    <location>
        <begin position="72"/>
        <end position="94"/>
    </location>
</feature>
<evidence type="ECO:0000256" key="2">
    <source>
        <dbReference type="SAM" id="SignalP"/>
    </source>
</evidence>
<keyword evidence="2" id="KW-0732">Signal</keyword>
<protein>
    <submittedName>
        <fullName evidence="3">DUF1302 family protein</fullName>
    </submittedName>
</protein>
<name>A0A9X4Y925_9GAMM</name>
<dbReference type="AlphaFoldDB" id="A0A9X4Y925"/>
<gene>
    <name evidence="3" type="ORF">GLW01_01790</name>
</gene>